<evidence type="ECO:0008006" key="4">
    <source>
        <dbReference type="Google" id="ProtNLM"/>
    </source>
</evidence>
<reference evidence="2" key="1">
    <citation type="submission" date="2011-01" db="EMBL/GenBank/DDBJ databases">
        <authorList>
            <person name="Muzny D."/>
            <person name="Qin X."/>
            <person name="Buhay C."/>
            <person name="Dugan-Rocha S."/>
            <person name="Ding Y."/>
            <person name="Chen G."/>
            <person name="Hawes A."/>
            <person name="Holder M."/>
            <person name="Jhangiani S."/>
            <person name="Johnson A."/>
            <person name="Khan Z."/>
            <person name="Li Z."/>
            <person name="Liu W."/>
            <person name="Liu X."/>
            <person name="Perez L."/>
            <person name="Shen H."/>
            <person name="Wang Q."/>
            <person name="Watt J."/>
            <person name="Xi L."/>
            <person name="Xin Y."/>
            <person name="Zhou J."/>
            <person name="Deng J."/>
            <person name="Jiang H."/>
            <person name="Liu Y."/>
            <person name="Qu J."/>
            <person name="Song X.-Z."/>
            <person name="Zhang L."/>
            <person name="Villasana D."/>
            <person name="Johnson A."/>
            <person name="Liu J."/>
            <person name="Liyanage D."/>
            <person name="Lorensuhewa L."/>
            <person name="Robinson T."/>
            <person name="Song A."/>
            <person name="Song B.-B."/>
            <person name="Dinh H."/>
            <person name="Thornton R."/>
            <person name="Coyle M."/>
            <person name="Francisco L."/>
            <person name="Jackson L."/>
            <person name="Javaid M."/>
            <person name="Korchina V."/>
            <person name="Kovar C."/>
            <person name="Mata R."/>
            <person name="Mathew T."/>
            <person name="Ngo R."/>
            <person name="Nguyen L."/>
            <person name="Nguyen N."/>
            <person name="Okwuonu G."/>
            <person name="Ongeri F."/>
            <person name="Pham C."/>
            <person name="Simmons D."/>
            <person name="Wilczek-Boney K."/>
            <person name="Hale W."/>
            <person name="Jakkamsetti A."/>
            <person name="Pham P."/>
            <person name="Ruth R."/>
            <person name="San Lucas F."/>
            <person name="Warren J."/>
            <person name="Zhang J."/>
            <person name="Zhao Z."/>
            <person name="Zhou C."/>
            <person name="Zhu D."/>
            <person name="Lee S."/>
            <person name="Bess C."/>
            <person name="Blankenburg K."/>
            <person name="Forbes L."/>
            <person name="Fu Q."/>
            <person name="Gubbala S."/>
            <person name="Hirani K."/>
            <person name="Jayaseelan J.C."/>
            <person name="Lara F."/>
            <person name="Munidasa M."/>
            <person name="Palculict T."/>
            <person name="Patil S."/>
            <person name="Pu L.-L."/>
            <person name="Saada N."/>
            <person name="Tang L."/>
            <person name="Weissenberger G."/>
            <person name="Zhu Y."/>
            <person name="Hemphill L."/>
            <person name="Shang Y."/>
            <person name="Youmans B."/>
            <person name="Ayvaz T."/>
            <person name="Ross M."/>
            <person name="Santibanez J."/>
            <person name="Aqrawi P."/>
            <person name="Gross S."/>
            <person name="Joshi V."/>
            <person name="Fowler G."/>
            <person name="Nazareth L."/>
            <person name="Reid J."/>
            <person name="Worley K."/>
            <person name="Petrosino J."/>
            <person name="Highlander S."/>
            <person name="Gibbs R."/>
        </authorList>
    </citation>
    <scope>NUCLEOTIDE SEQUENCE [LARGE SCALE GENOMIC DNA]</scope>
    <source>
        <strain evidence="2">ATCC 33707</strain>
    </source>
</reference>
<sequence>MAAPAPVVTSTTALRPAPAQGGAGRGTPRVRERRKPWALYGILFTAYVAVGVWMNVGVGFIFTDSLSRVAAVSGVLLSRDPHLAAIGFVFTPLTAFAQLPLGFLGHWWPELLRWNLTAAVMSAAFMAGAVVQIRGIARDRGCSTVLVVVLTALFALNPMIVMYAANGMSEAPFVFFVCWAVRRLMRWMRSDGVHDLIAAGIALALAYLTRYDAIAPMIVAGALVGLVTVIRHRPTPQSARGDRWWAAAVEVSIVVGPGIAAFVAWSFTSWLITGTAFQQFSSVYGNSAILEQSGGGATTTGVDRAVFSLTEMAVLGPAVPLLLIVAAVLAYRRRDAEILVPFTIFGAVLGTQSLLYLMDSTFPFLRFYITIIPFAFVLVVLLTPSRAPVISHRPGHFAPEPRPIPAYPGPSPLVAFAVCLLVGSTAVTTVAMGNARLAALEHSIASAIVPGRQDPTELAILRTFGAERRIADYLDRLDLPEGSVLLDTVEGFAVVTASANPKQFVITSDTDFAEILDDPAGNGVQYILAVPNTKRGVADAVNRRYPTMFETGSGGVGALVLEMRNDGGTEPEMWRLYRVTGQLTPGG</sequence>
<keyword evidence="1" id="KW-1133">Transmembrane helix</keyword>
<accession>E9T7R8</accession>
<dbReference type="EMBL" id="ADNW02000032">
    <property type="protein sequence ID" value="EGD21529.1"/>
    <property type="molecule type" value="Genomic_DNA"/>
</dbReference>
<feature type="transmembrane region" description="Helical" evidence="1">
    <location>
        <begin position="338"/>
        <end position="358"/>
    </location>
</feature>
<evidence type="ECO:0000313" key="3">
    <source>
        <dbReference type="Proteomes" id="UP000004245"/>
    </source>
</evidence>
<organism evidence="2 3">
    <name type="scientific">Prescottella equi ATCC 33707</name>
    <dbReference type="NCBI Taxonomy" id="525370"/>
    <lineage>
        <taxon>Bacteria</taxon>
        <taxon>Bacillati</taxon>
        <taxon>Actinomycetota</taxon>
        <taxon>Actinomycetes</taxon>
        <taxon>Mycobacteriales</taxon>
        <taxon>Nocardiaceae</taxon>
        <taxon>Prescottella</taxon>
    </lineage>
</organism>
<feature type="transmembrane region" description="Helical" evidence="1">
    <location>
        <begin position="192"/>
        <end position="208"/>
    </location>
</feature>
<protein>
    <recommendedName>
        <fullName evidence="4">Glycosyltransferase RgtA/B/C/D-like domain-containing protein</fullName>
    </recommendedName>
</protein>
<keyword evidence="1" id="KW-0472">Membrane</keyword>
<dbReference type="AlphaFoldDB" id="E9T7R8"/>
<feature type="transmembrane region" description="Helical" evidence="1">
    <location>
        <begin position="114"/>
        <end position="133"/>
    </location>
</feature>
<feature type="transmembrane region" description="Helical" evidence="1">
    <location>
        <begin position="83"/>
        <end position="108"/>
    </location>
</feature>
<dbReference type="STRING" id="43767.A6I91_17575"/>
<dbReference type="HOGENOM" id="CLU_038353_0_0_11"/>
<keyword evidence="1" id="KW-0812">Transmembrane</keyword>
<feature type="transmembrane region" description="Helical" evidence="1">
    <location>
        <begin position="364"/>
        <end position="383"/>
    </location>
</feature>
<name>E9T7R8_RHOHA</name>
<feature type="transmembrane region" description="Helical" evidence="1">
    <location>
        <begin position="244"/>
        <end position="267"/>
    </location>
</feature>
<evidence type="ECO:0000313" key="2">
    <source>
        <dbReference type="EMBL" id="EGD21529.1"/>
    </source>
</evidence>
<dbReference type="Proteomes" id="UP000004245">
    <property type="component" value="Unassembled WGS sequence"/>
</dbReference>
<gene>
    <name evidence="2" type="ORF">HMPREF0724_14817</name>
</gene>
<feature type="transmembrane region" description="Helical" evidence="1">
    <location>
        <begin position="312"/>
        <end position="331"/>
    </location>
</feature>
<evidence type="ECO:0000256" key="1">
    <source>
        <dbReference type="SAM" id="Phobius"/>
    </source>
</evidence>
<comment type="caution">
    <text evidence="2">The sequence shown here is derived from an EMBL/GenBank/DDBJ whole genome shotgun (WGS) entry which is preliminary data.</text>
</comment>
<proteinExistence type="predicted"/>
<feature type="transmembrane region" description="Helical" evidence="1">
    <location>
        <begin position="214"/>
        <end position="232"/>
    </location>
</feature>
<keyword evidence="3" id="KW-1185">Reference proteome</keyword>
<feature type="transmembrane region" description="Helical" evidence="1">
    <location>
        <begin position="145"/>
        <end position="163"/>
    </location>
</feature>
<feature type="transmembrane region" description="Helical" evidence="1">
    <location>
        <begin position="37"/>
        <end position="62"/>
    </location>
</feature>